<keyword evidence="2" id="KW-1185">Reference proteome</keyword>
<organism evidence="1 2">
    <name type="scientific">Pedobacter africanus</name>
    <dbReference type="NCBI Taxonomy" id="151894"/>
    <lineage>
        <taxon>Bacteria</taxon>
        <taxon>Pseudomonadati</taxon>
        <taxon>Bacteroidota</taxon>
        <taxon>Sphingobacteriia</taxon>
        <taxon>Sphingobacteriales</taxon>
        <taxon>Sphingobacteriaceae</taxon>
        <taxon>Pedobacter</taxon>
    </lineage>
</organism>
<name>A0ACC6KSY3_9SPHI</name>
<accession>A0ACC6KSY3</accession>
<dbReference type="Proteomes" id="UP001246858">
    <property type="component" value="Unassembled WGS sequence"/>
</dbReference>
<protein>
    <submittedName>
        <fullName evidence="1">Ferric-dicitrate binding protein FerR (Iron transport regulator)</fullName>
    </submittedName>
</protein>
<reference evidence="1" key="1">
    <citation type="submission" date="2023-07" db="EMBL/GenBank/DDBJ databases">
        <title>Sorghum-associated microbial communities from plants grown in Nebraska, USA.</title>
        <authorList>
            <person name="Schachtman D."/>
        </authorList>
    </citation>
    <scope>NUCLEOTIDE SEQUENCE</scope>
    <source>
        <strain evidence="1">2697</strain>
    </source>
</reference>
<dbReference type="EMBL" id="JAVDTF010000001">
    <property type="protein sequence ID" value="MDR6782300.1"/>
    <property type="molecule type" value="Genomic_DNA"/>
</dbReference>
<sequence>MQKPNARLQVLLQNYFNNLNTEAENEELWSHIIASHNDQELIQLFPDAFSNEMAVPENALDAAKKQTILNYIYNYQALQAGHQPKKARLLPKLAAIAAAVALIVTGLWFYTGNPTVNRNSEIANQNDIKPGKNSATITLPDGSKVSLSDAKTGVVIDASKISYSDGSTLVSAAGSNLGDTSSLRLLSGTTTITTPRGGTYQVVLPDGTRVFLNADSKLEFPGKFSGRERRVKLSGEAYFVVVHNSKMPFKVESTGQVVEDIGTEFNINAYPDERSTKTTLVEGSAKVNEVILKPNQQASLNGTQVNVKKVDTELFIAWKNNQFVFEHDDIRYIMRMISRWYNVEIEYQGELPVTTFTGAVSRFANVSEVLRPLESTGQVKFKIEGMKILVSR</sequence>
<proteinExistence type="predicted"/>
<gene>
    <name evidence="1" type="ORF">J2X78_000852</name>
</gene>
<comment type="caution">
    <text evidence="1">The sequence shown here is derived from an EMBL/GenBank/DDBJ whole genome shotgun (WGS) entry which is preliminary data.</text>
</comment>
<evidence type="ECO:0000313" key="1">
    <source>
        <dbReference type="EMBL" id="MDR6782300.1"/>
    </source>
</evidence>
<evidence type="ECO:0000313" key="2">
    <source>
        <dbReference type="Proteomes" id="UP001246858"/>
    </source>
</evidence>